<comment type="caution">
    <text evidence="2">The sequence shown here is derived from an EMBL/GenBank/DDBJ whole genome shotgun (WGS) entry which is preliminary data.</text>
</comment>
<name>A0A4R8GT25_9FIRM</name>
<dbReference type="PANTHER" id="PTHR38342:SF1">
    <property type="entry name" value="SLR5037 PROTEIN"/>
    <property type="match status" value="1"/>
</dbReference>
<evidence type="ECO:0000259" key="1">
    <source>
        <dbReference type="Pfam" id="PF03625"/>
    </source>
</evidence>
<dbReference type="SUPFAM" id="SSF103247">
    <property type="entry name" value="TT1751-like"/>
    <property type="match status" value="1"/>
</dbReference>
<dbReference type="Proteomes" id="UP000295832">
    <property type="component" value="Unassembled WGS sequence"/>
</dbReference>
<evidence type="ECO:0000313" key="2">
    <source>
        <dbReference type="EMBL" id="TDX49186.1"/>
    </source>
</evidence>
<dbReference type="PIRSF" id="PIRSF021774">
    <property type="entry name" value="UCP021774"/>
    <property type="match status" value="1"/>
</dbReference>
<keyword evidence="3" id="KW-1185">Reference proteome</keyword>
<dbReference type="Pfam" id="PF03625">
    <property type="entry name" value="DUF302"/>
    <property type="match status" value="1"/>
</dbReference>
<dbReference type="CDD" id="cd14797">
    <property type="entry name" value="DUF302"/>
    <property type="match status" value="1"/>
</dbReference>
<feature type="domain" description="DUF302" evidence="1">
    <location>
        <begin position="34"/>
        <end position="96"/>
    </location>
</feature>
<dbReference type="Gene3D" id="3.30.310.70">
    <property type="entry name" value="TT1751-like domain"/>
    <property type="match status" value="1"/>
</dbReference>
<dbReference type="InterPro" id="IPR005180">
    <property type="entry name" value="DUF302"/>
</dbReference>
<accession>A0A4R8GT25</accession>
<sequence length="127" mass="14705">MFHYTIEIDKSTQQAIELLKDNLKEEQFGVLWEFDVQKKLQAKGLEFNQEYYVLEVCNPQEAQRILNKNQLVGYFLPCKIVVYNDQGKTKIGLPKPTALIELVDNPELTAIAENIEERLINCINKSC</sequence>
<dbReference type="PANTHER" id="PTHR38342">
    <property type="entry name" value="SLR5037 PROTEIN"/>
    <property type="match status" value="1"/>
</dbReference>
<dbReference type="EMBL" id="SOEG01000019">
    <property type="protein sequence ID" value="TDX49186.1"/>
    <property type="molecule type" value="Genomic_DNA"/>
</dbReference>
<protein>
    <submittedName>
        <fullName evidence="2">Uncharacterized protein (DUF302 family)</fullName>
    </submittedName>
</protein>
<dbReference type="AlphaFoldDB" id="A0A4R8GT25"/>
<reference evidence="2 3" key="1">
    <citation type="submission" date="2019-03" db="EMBL/GenBank/DDBJ databases">
        <title>Subsurface microbial communities from deep shales in Ohio and West Virginia, USA.</title>
        <authorList>
            <person name="Wrighton K."/>
        </authorList>
    </citation>
    <scope>NUCLEOTIDE SEQUENCE [LARGE SCALE GENOMIC DNA]</scope>
    <source>
        <strain evidence="2 3">MSL 6dP</strain>
    </source>
</reference>
<dbReference type="STRING" id="926561.GCA_000379025_00113"/>
<proteinExistence type="predicted"/>
<organism evidence="2 3">
    <name type="scientific">Orenia marismortui</name>
    <dbReference type="NCBI Taxonomy" id="46469"/>
    <lineage>
        <taxon>Bacteria</taxon>
        <taxon>Bacillati</taxon>
        <taxon>Bacillota</taxon>
        <taxon>Clostridia</taxon>
        <taxon>Halanaerobiales</taxon>
        <taxon>Halobacteroidaceae</taxon>
        <taxon>Orenia</taxon>
    </lineage>
</organism>
<gene>
    <name evidence="2" type="ORF">C7959_1197</name>
</gene>
<evidence type="ECO:0000313" key="3">
    <source>
        <dbReference type="Proteomes" id="UP000295832"/>
    </source>
</evidence>
<dbReference type="InterPro" id="IPR035923">
    <property type="entry name" value="TT1751-like_sf"/>
</dbReference>
<dbReference type="InterPro" id="IPR016796">
    <property type="entry name" value="UCP021774"/>
</dbReference>
<dbReference type="RefSeq" id="WP_134117367.1">
    <property type="nucleotide sequence ID" value="NZ_SOEG01000019.1"/>
</dbReference>